<keyword evidence="9 15" id="KW-0460">Magnesium</keyword>
<dbReference type="InterPro" id="IPR004586">
    <property type="entry name" value="RecB"/>
</dbReference>
<reference evidence="21" key="1">
    <citation type="journal article" date="2019" name="Int. J. Syst. Evol. Microbiol.">
        <title>The Global Catalogue of Microorganisms (GCM) 10K type strain sequencing project: providing services to taxonomists for standard genome sequencing and annotation.</title>
        <authorList>
            <consortium name="The Broad Institute Genomics Platform"/>
            <consortium name="The Broad Institute Genome Sequencing Center for Infectious Disease"/>
            <person name="Wu L."/>
            <person name="Ma J."/>
        </authorList>
    </citation>
    <scope>NUCLEOTIDE SEQUENCE [LARGE SCALE GENOMIC DNA]</scope>
    <source>
        <strain evidence="21">CGMCC 1.15905</strain>
    </source>
</reference>
<evidence type="ECO:0000256" key="12">
    <source>
        <dbReference type="ARBA" id="ARBA00023235"/>
    </source>
</evidence>
<comment type="catalytic activity">
    <reaction evidence="15">
        <text>Exonucleolytic cleavage (in the presence of ATP) in either 5'- to 3'- or 3'- to 5'-direction to yield 5'-phosphooligonucleotides.</text>
        <dbReference type="EC" id="3.1.11.5"/>
    </reaction>
</comment>
<evidence type="ECO:0000256" key="1">
    <source>
        <dbReference type="ARBA" id="ARBA00022722"/>
    </source>
</evidence>
<evidence type="ECO:0000256" key="4">
    <source>
        <dbReference type="ARBA" id="ARBA00022763"/>
    </source>
</evidence>
<dbReference type="InterPro" id="IPR011335">
    <property type="entry name" value="Restrct_endonuc-II-like"/>
</dbReference>
<dbReference type="InterPro" id="IPR027417">
    <property type="entry name" value="P-loop_NTPase"/>
</dbReference>
<keyword evidence="6 15" id="KW-0347">Helicase</keyword>
<dbReference type="Gene3D" id="1.10.3170.10">
    <property type="entry name" value="Recbcd, chain B, domain 2"/>
    <property type="match status" value="1"/>
</dbReference>
<comment type="subunit">
    <text evidence="15">Heterotrimer of RecB, RecC and RecD. All subunits contribute to DNA-binding. Interacts with RecA.</text>
</comment>
<dbReference type="RefSeq" id="WP_188665707.1">
    <property type="nucleotide sequence ID" value="NZ_BMKC01000004.1"/>
</dbReference>
<dbReference type="InterPro" id="IPR011604">
    <property type="entry name" value="PDDEXK-like_dom_sf"/>
</dbReference>
<dbReference type="InterPro" id="IPR038726">
    <property type="entry name" value="PDDEXK_AddAB-type"/>
</dbReference>
<dbReference type="SUPFAM" id="SSF52980">
    <property type="entry name" value="Restriction endonuclease-like"/>
    <property type="match status" value="1"/>
</dbReference>
<dbReference type="InterPro" id="IPR014016">
    <property type="entry name" value="UvrD-like_ATP-bd"/>
</dbReference>
<comment type="domain">
    <text evidence="15">The N-terminal DNA-binding domain is a ssDNA-dependent ATPase and has ATP-dependent 3'-5' helicase function. This domain interacts with RecC.</text>
</comment>
<evidence type="ECO:0000256" key="16">
    <source>
        <dbReference type="PROSITE-ProRule" id="PRU00560"/>
    </source>
</evidence>
<dbReference type="EMBL" id="BMKC01000004">
    <property type="protein sequence ID" value="GGA87743.1"/>
    <property type="molecule type" value="Genomic_DNA"/>
</dbReference>
<evidence type="ECO:0000256" key="14">
    <source>
        <dbReference type="ARBA" id="ARBA00048988"/>
    </source>
</evidence>
<dbReference type="SUPFAM" id="SSF52540">
    <property type="entry name" value="P-loop containing nucleoside triphosphate hydrolases"/>
    <property type="match status" value="1"/>
</dbReference>
<dbReference type="PROSITE" id="PS51217">
    <property type="entry name" value="UVRD_HELICASE_CTER"/>
    <property type="match status" value="1"/>
</dbReference>
<keyword evidence="11 15" id="KW-0234">DNA repair</keyword>
<keyword evidence="4 15" id="KW-0227">DNA damage</keyword>
<evidence type="ECO:0000256" key="7">
    <source>
        <dbReference type="ARBA" id="ARBA00022839"/>
    </source>
</evidence>
<comment type="miscellaneous">
    <text evidence="15">In the RecBCD complex, RecB has a slow 3'-5' helicase, an exonuclease activity and loads RecA onto ssDNA, RecD has a fast 5'-3' helicase activity, while RecC stimulates the ATPase and processivity of the RecB helicase and contributes to recognition of the Chi site.</text>
</comment>
<keyword evidence="5 15" id="KW-0378">Hydrolase</keyword>
<dbReference type="PANTHER" id="PTHR11070:SF23">
    <property type="entry name" value="RECBCD ENZYME SUBUNIT RECB"/>
    <property type="match status" value="1"/>
</dbReference>
<keyword evidence="2 15" id="KW-0479">Metal-binding</keyword>
<comment type="catalytic activity">
    <reaction evidence="14 15">
        <text>ATP + H2O = ADP + phosphate + H(+)</text>
        <dbReference type="Rhea" id="RHEA:13065"/>
        <dbReference type="ChEBI" id="CHEBI:15377"/>
        <dbReference type="ChEBI" id="CHEBI:15378"/>
        <dbReference type="ChEBI" id="CHEBI:30616"/>
        <dbReference type="ChEBI" id="CHEBI:43474"/>
        <dbReference type="ChEBI" id="CHEBI:456216"/>
        <dbReference type="EC" id="5.6.2.4"/>
    </reaction>
</comment>
<dbReference type="Pfam" id="PF00580">
    <property type="entry name" value="UvrD-helicase"/>
    <property type="match status" value="1"/>
</dbReference>
<accession>A0ABQ1HTB9</accession>
<feature type="active site" description="For nuclease activity" evidence="15">
    <location>
        <position position="1073"/>
    </location>
</feature>
<evidence type="ECO:0000256" key="3">
    <source>
        <dbReference type="ARBA" id="ARBA00022741"/>
    </source>
</evidence>
<evidence type="ECO:0000256" key="5">
    <source>
        <dbReference type="ARBA" id="ARBA00022801"/>
    </source>
</evidence>
<dbReference type="HAMAP" id="MF_01485">
    <property type="entry name" value="RecB"/>
    <property type="match status" value="1"/>
</dbReference>
<feature type="region of interest" description="Nuclease activity, interacts with RecD and RecA" evidence="15">
    <location>
        <begin position="883"/>
        <end position="1173"/>
    </location>
</feature>
<evidence type="ECO:0000256" key="11">
    <source>
        <dbReference type="ARBA" id="ARBA00023204"/>
    </source>
</evidence>
<evidence type="ECO:0000256" key="6">
    <source>
        <dbReference type="ARBA" id="ARBA00022806"/>
    </source>
</evidence>
<comment type="cofactor">
    <cofactor evidence="15">
        <name>Mg(2+)</name>
        <dbReference type="ChEBI" id="CHEBI:18420"/>
    </cofactor>
    <text evidence="15">Binds 1 Mg(2+) ion per subunit.</text>
</comment>
<dbReference type="Gene3D" id="3.90.320.10">
    <property type="match status" value="1"/>
</dbReference>
<dbReference type="Proteomes" id="UP000623419">
    <property type="component" value="Unassembled WGS sequence"/>
</dbReference>
<dbReference type="Gene3D" id="1.10.486.10">
    <property type="entry name" value="PCRA, domain 4"/>
    <property type="match status" value="1"/>
</dbReference>
<evidence type="ECO:0000313" key="20">
    <source>
        <dbReference type="EMBL" id="GGA87743.1"/>
    </source>
</evidence>
<keyword evidence="3 15" id="KW-0547">Nucleotide-binding</keyword>
<evidence type="ECO:0000256" key="13">
    <source>
        <dbReference type="ARBA" id="ARBA00034617"/>
    </source>
</evidence>
<keyword evidence="21" id="KW-1185">Reference proteome</keyword>
<evidence type="ECO:0000256" key="17">
    <source>
        <dbReference type="SAM" id="MobiDB-lite"/>
    </source>
</evidence>
<keyword evidence="1 15" id="KW-0540">Nuclease</keyword>
<feature type="binding site" evidence="15">
    <location>
        <position position="944"/>
    </location>
    <ligand>
        <name>Mg(2+)</name>
        <dbReference type="ChEBI" id="CHEBI:18420"/>
    </ligand>
</feature>
<keyword evidence="10 15" id="KW-0238">DNA-binding</keyword>
<dbReference type="InterPro" id="IPR014017">
    <property type="entry name" value="DNA_helicase_UvrD-like_C"/>
</dbReference>
<evidence type="ECO:0000259" key="18">
    <source>
        <dbReference type="PROSITE" id="PS51198"/>
    </source>
</evidence>
<feature type="binding site" evidence="15">
    <location>
        <position position="1060"/>
    </location>
    <ligand>
        <name>Mg(2+)</name>
        <dbReference type="ChEBI" id="CHEBI:18420"/>
    </ligand>
</feature>
<feature type="binding site" evidence="15">
    <location>
        <position position="1073"/>
    </location>
    <ligand>
        <name>Mg(2+)</name>
        <dbReference type="ChEBI" id="CHEBI:18420"/>
    </ligand>
</feature>
<feature type="binding site" evidence="16">
    <location>
        <begin position="25"/>
        <end position="32"/>
    </location>
    <ligand>
        <name>ATP</name>
        <dbReference type="ChEBI" id="CHEBI:30616"/>
    </ligand>
</feature>
<feature type="domain" description="UvrD-like helicase C-terminal" evidence="19">
    <location>
        <begin position="477"/>
        <end position="735"/>
    </location>
</feature>
<feature type="domain" description="UvrD-like helicase ATP-binding" evidence="18">
    <location>
        <begin position="4"/>
        <end position="443"/>
    </location>
</feature>
<evidence type="ECO:0000259" key="19">
    <source>
        <dbReference type="PROSITE" id="PS51217"/>
    </source>
</evidence>
<comment type="similarity">
    <text evidence="15">Belongs to the helicase family. UvrD subfamily.</text>
</comment>
<dbReference type="CDD" id="cd22352">
    <property type="entry name" value="RecB_C-like"/>
    <property type="match status" value="1"/>
</dbReference>
<keyword evidence="8 15" id="KW-0067">ATP-binding</keyword>
<comment type="function">
    <text evidence="15">A helicase/nuclease that prepares dsDNA breaks (DSB) for recombinational DNA repair. Binds to DSBs and unwinds DNA via a highly rapid and processive ATP-dependent bidirectional helicase activity. Unwinds dsDNA until it encounters a Chi (crossover hotspot instigator) sequence from the 3' direction. Cuts ssDNA a few nucleotides 3' to the Chi site. The properties and activities of the enzyme are changed at Chi. The Chi-altered holoenzyme produces a long 3'-ssDNA overhang and facilitates RecA-binding to the ssDNA for homologous DNA recombination and repair. Holoenzyme degrades any linearized DNA that is unable to undergo homologous recombination. In the holoenzyme this subunit contributes ATPase, 3'-5' helicase, exonuclease activity and loads RecA onto ssDNA.</text>
</comment>
<evidence type="ECO:0000313" key="21">
    <source>
        <dbReference type="Proteomes" id="UP000623419"/>
    </source>
</evidence>
<evidence type="ECO:0000256" key="2">
    <source>
        <dbReference type="ARBA" id="ARBA00022723"/>
    </source>
</evidence>
<evidence type="ECO:0000256" key="8">
    <source>
        <dbReference type="ARBA" id="ARBA00022840"/>
    </source>
</evidence>
<feature type="region of interest" description="DNA-binding and helicase activity, interacts with RecC" evidence="15">
    <location>
        <begin position="1"/>
        <end position="833"/>
    </location>
</feature>
<evidence type="ECO:0000256" key="15">
    <source>
        <dbReference type="HAMAP-Rule" id="MF_01485"/>
    </source>
</evidence>
<dbReference type="EC" id="5.6.2.4" evidence="15"/>
<evidence type="ECO:0000256" key="10">
    <source>
        <dbReference type="ARBA" id="ARBA00023125"/>
    </source>
</evidence>
<gene>
    <name evidence="15 20" type="primary">recB</name>
    <name evidence="20" type="ORF">GCM10011521_27690</name>
</gene>
<proteinExistence type="inferred from homology"/>
<comment type="domain">
    <text evidence="15">The C-terminal domain has nuclease activity and interacts with RecD. It interacts with RecA, facilitating its loading onto ssDNA.</text>
</comment>
<comment type="caution">
    <text evidence="20">The sequence shown here is derived from an EMBL/GenBank/DDBJ whole genome shotgun (WGS) entry which is preliminary data.</text>
</comment>
<sequence length="1173" mass="129145">MSGLIRVRHWSELPLDAPGRSLVEASAGTGKTWTIAVLYLRLLLEPAKAFTVDQLVVTTFTDAAAQELRERLRQALRDALALADATRAGNPAPEAPDDSEAWLLQRWADGESLAEDRRRLRLALADFDRAPVGTLHGLCQRILVEHPFDSGSRFEVGEPTSGQALSEELARDAWRVLHQGGGKVPAGFDLDALKLSTFTKQLRQLMAPGVRIDVIELAQVRAALPVDFTQGLRELADDKATYVPKKTALAAAMRELAQFLDGEDESLRTSALPYLRKIALEEFVIPERIADFDGHSAIQALRQHLPAIEAALEAPTLRFWQQQAEQTRQWRDERLAARGQVTFDEMIRRAHAAIVANPALADALFDAWPVALVDEFQDTDAQQYGILDRLYRDADGMQRGRLVMIGDPKQAIYGFRGGDIHAYRRARGDAQHLLELGTNHRSSRNYVQAVNQWYAAGSETLGRSGSDDVQYREVSASDRRDAAPYSINGEPLACPLQVHYRDPAPDGQPRRRRDALVACANRIAAMLASGEHRIGDKPLQPGDIAVLVPTNRDIASLRALLQARRVPCVGGARDSVFAGDMAFELHLLLVAVLDADNEPALRAALLTRLWGGDLAMLATLDAHSPLWPAISVRLAALRERWRREGVLGLTRQLAQEAAPRLLATPRGERELTDLHHLGELLQQRAERGGGPRELLAWLGDQRRDEGDADSADERQPRLESDAKRVQLMTLHRSKGLEFNVVFLPLMWAQGGGVQHRPYLVPLPEGGRRAAFDEAAKLAAKWEGQDERFRTLYVALTRAIHACHVYALDPERTASNSKTPRADPDRAPLDAMVARVLDDSATGSMPQVAWHEDDWSGDDASLPPTPVDVSRRTVPDPPADAPLRQRLSFSTLVSGHRAAPTEEAPADDEPLASEAPNIEAGDDAAHPELLALASVRGPAFGNALHAAFEHRRQGEPLFEQQPLLHRELDAYGVRPNEVPFDTLVPALARRMDDALAAGLLPGLSLGAVSPQRQRAEMAFHFRLDAARLSRLRDACAAHGDPGLVPPLAVDRLRGLMTGKIDLVFEHEGRFHVLDYKGNWLGDRVADYTGAPLRAAMDHSHYRLQALLYTLALHRFLRQRLPDYAPATHLGEFIYLFVRAAGLGPGAGVYAERFPDALVADVDAAFAEADKEATA</sequence>
<feature type="region of interest" description="Disordered" evidence="17">
    <location>
        <begin position="849"/>
        <end position="913"/>
    </location>
</feature>
<protein>
    <recommendedName>
        <fullName evidence="15">RecBCD enzyme subunit RecB</fullName>
        <ecNumber evidence="15">3.1.11.5</ecNumber>
        <ecNumber evidence="15">5.6.2.4</ecNumber>
    </recommendedName>
    <alternativeName>
        <fullName evidence="15">DNA 3'-5' helicase subunit RecB</fullName>
    </alternativeName>
    <alternativeName>
        <fullName evidence="15">Exonuclease V subunit RecB</fullName>
        <shortName evidence="15">ExoV subunit RecB</shortName>
    </alternativeName>
    <alternativeName>
        <fullName evidence="15">Helicase/nuclease RecBCD subunit RecB</fullName>
    </alternativeName>
</protein>
<dbReference type="PROSITE" id="PS51198">
    <property type="entry name" value="UVRD_HELICASE_ATP_BIND"/>
    <property type="match status" value="1"/>
</dbReference>
<dbReference type="Pfam" id="PF12705">
    <property type="entry name" value="PDDEXK_1"/>
    <property type="match status" value="1"/>
</dbReference>
<dbReference type="InterPro" id="IPR000212">
    <property type="entry name" value="DNA_helicase_UvrD/REP"/>
</dbReference>
<keyword evidence="7 15" id="KW-0269">Exonuclease</keyword>
<evidence type="ECO:0000256" key="9">
    <source>
        <dbReference type="ARBA" id="ARBA00022842"/>
    </source>
</evidence>
<organism evidence="20 21">
    <name type="scientific">Arenimonas soli</name>
    <dbReference type="NCBI Taxonomy" id="2269504"/>
    <lineage>
        <taxon>Bacteria</taxon>
        <taxon>Pseudomonadati</taxon>
        <taxon>Pseudomonadota</taxon>
        <taxon>Gammaproteobacteria</taxon>
        <taxon>Lysobacterales</taxon>
        <taxon>Lysobacteraceae</taxon>
        <taxon>Arenimonas</taxon>
    </lineage>
</organism>
<dbReference type="PANTHER" id="PTHR11070">
    <property type="entry name" value="UVRD / RECB / PCRA DNA HELICASE FAMILY MEMBER"/>
    <property type="match status" value="1"/>
</dbReference>
<dbReference type="Gene3D" id="3.40.50.300">
    <property type="entry name" value="P-loop containing nucleotide triphosphate hydrolases"/>
    <property type="match status" value="2"/>
</dbReference>
<name>A0ABQ1HTB9_9GAMM</name>
<dbReference type="Pfam" id="PF13361">
    <property type="entry name" value="UvrD_C"/>
    <property type="match status" value="1"/>
</dbReference>
<dbReference type="EC" id="3.1.11.5" evidence="15"/>
<comment type="catalytic activity">
    <reaction evidence="13 15">
        <text>Couples ATP hydrolysis with the unwinding of duplex DNA by translocating in the 3'-5' direction.</text>
        <dbReference type="EC" id="5.6.2.4"/>
    </reaction>
</comment>
<keyword evidence="12 15" id="KW-0413">Isomerase</keyword>